<evidence type="ECO:0000256" key="9">
    <source>
        <dbReference type="PROSITE-ProRule" id="PRU00221"/>
    </source>
</evidence>
<organism evidence="12 13">
    <name type="scientific">Actinomadura rudentiformis</name>
    <dbReference type="NCBI Taxonomy" id="359158"/>
    <lineage>
        <taxon>Bacteria</taxon>
        <taxon>Bacillati</taxon>
        <taxon>Actinomycetota</taxon>
        <taxon>Actinomycetes</taxon>
        <taxon>Streptosporangiales</taxon>
        <taxon>Thermomonosporaceae</taxon>
        <taxon>Actinomadura</taxon>
    </lineage>
</organism>
<evidence type="ECO:0000313" key="12">
    <source>
        <dbReference type="EMBL" id="KAB2347765.1"/>
    </source>
</evidence>
<dbReference type="PROSITE" id="PS50082">
    <property type="entry name" value="WD_REPEATS_2"/>
    <property type="match status" value="7"/>
</dbReference>
<dbReference type="EC" id="2.7.11.1" evidence="1"/>
<keyword evidence="2" id="KW-0723">Serine/threonine-protein kinase</keyword>
<sequence length="610" mass="66198">MEPGLLLARRYRLVKHLGHGGAAEIWEAVDLRLKRPVAVKFLHEHHHANPVAMTRFRREAEITAGLQHPGVTAVFDIDEFERRVFLVMELLKGSDLRQVLDEHPHGLPIEQVLALAVQISDALTAAHAAGIVHRDIKPGNLFLLQDGRVKICDFGMAHLADATKITQTDGFAGGTPLYMAPEQFKGHPTDRRTDLYAFGCVLYALVTGVPPFRADTCAAAIMYQHLQQSPPAPQTLRADCPTWLDRLITELMAKAPDDRPATASVVTSRLHSTSGHDRYQPRHRRQSPSPFANLTSGITCVAFSRDGRTLASGGFDAQVRLWEVHTGRTLMTLNGHTSAIIFLAFSPDGRTLVSAGAGDDRTLRLWDTQTGENTTTFGGYTDDITCAAISRDGRTVATGGYDAKVHLSDVRSGRATMTFSGHTGPVTCLAFSRDGHTVVSAAAGDDHTLSLWDTRTRQNITTLHGHTGPVTCVAISPDGNTVAASGSDDRAIRLWQLDQRRPTAALKGHTSEILSLEFSPNGHLLASSSRDTTVRLWPLHSQHPGEIFTGHTHTAYAAAFSPDGRTLASGGRDGALWLWQVNPGIISANLRNCSVDNRKKSTPGGSVPWA</sequence>
<feature type="domain" description="Protein kinase" evidence="11">
    <location>
        <begin position="11"/>
        <end position="274"/>
    </location>
</feature>
<dbReference type="PROSITE" id="PS50011">
    <property type="entry name" value="PROTEIN_KINASE_DOM"/>
    <property type="match status" value="1"/>
</dbReference>
<dbReference type="InterPro" id="IPR020472">
    <property type="entry name" value="WD40_PAC1"/>
</dbReference>
<feature type="repeat" description="WD" evidence="9">
    <location>
        <begin position="419"/>
        <end position="462"/>
    </location>
</feature>
<evidence type="ECO:0000256" key="4">
    <source>
        <dbReference type="ARBA" id="ARBA00022679"/>
    </source>
</evidence>
<dbReference type="CDD" id="cd14014">
    <property type="entry name" value="STKc_PknB_like"/>
    <property type="match status" value="1"/>
</dbReference>
<dbReference type="InterPro" id="IPR019775">
    <property type="entry name" value="WD40_repeat_CS"/>
</dbReference>
<evidence type="ECO:0000256" key="6">
    <source>
        <dbReference type="ARBA" id="ARBA00022741"/>
    </source>
</evidence>
<dbReference type="InterPro" id="IPR000719">
    <property type="entry name" value="Prot_kinase_dom"/>
</dbReference>
<dbReference type="InterPro" id="IPR036322">
    <property type="entry name" value="WD40_repeat_dom_sf"/>
</dbReference>
<keyword evidence="8" id="KW-0067">ATP-binding</keyword>
<dbReference type="SMART" id="SM00220">
    <property type="entry name" value="S_TKc"/>
    <property type="match status" value="1"/>
</dbReference>
<dbReference type="Gene3D" id="2.130.10.10">
    <property type="entry name" value="YVTN repeat-like/Quinoprotein amine dehydrogenase"/>
    <property type="match status" value="2"/>
</dbReference>
<feature type="repeat" description="WD" evidence="9">
    <location>
        <begin position="463"/>
        <end position="505"/>
    </location>
</feature>
<dbReference type="PROSITE" id="PS00678">
    <property type="entry name" value="WD_REPEATS_1"/>
    <property type="match status" value="3"/>
</dbReference>
<dbReference type="PROSITE" id="PS00108">
    <property type="entry name" value="PROTEIN_KINASE_ST"/>
    <property type="match status" value="1"/>
</dbReference>
<keyword evidence="13" id="KW-1185">Reference proteome</keyword>
<feature type="compositionally biased region" description="Polar residues" evidence="10">
    <location>
        <begin position="264"/>
        <end position="273"/>
    </location>
</feature>
<feature type="repeat" description="WD" evidence="9">
    <location>
        <begin position="291"/>
        <end position="332"/>
    </location>
</feature>
<dbReference type="PROSITE" id="PS50294">
    <property type="entry name" value="WD_REPEATS_REGION"/>
    <property type="match status" value="6"/>
</dbReference>
<keyword evidence="5" id="KW-0677">Repeat</keyword>
<dbReference type="CDD" id="cd00200">
    <property type="entry name" value="WD40"/>
    <property type="match status" value="1"/>
</dbReference>
<evidence type="ECO:0000256" key="1">
    <source>
        <dbReference type="ARBA" id="ARBA00012513"/>
    </source>
</evidence>
<evidence type="ECO:0000256" key="7">
    <source>
        <dbReference type="ARBA" id="ARBA00022777"/>
    </source>
</evidence>
<keyword evidence="4" id="KW-0808">Transferase</keyword>
<dbReference type="GO" id="GO:0005524">
    <property type="term" value="F:ATP binding"/>
    <property type="evidence" value="ECO:0007669"/>
    <property type="project" value="UniProtKB-KW"/>
</dbReference>
<evidence type="ECO:0000256" key="5">
    <source>
        <dbReference type="ARBA" id="ARBA00022737"/>
    </source>
</evidence>
<dbReference type="InterPro" id="IPR011009">
    <property type="entry name" value="Kinase-like_dom_sf"/>
</dbReference>
<feature type="region of interest" description="Disordered" evidence="10">
    <location>
        <begin position="262"/>
        <end position="290"/>
    </location>
</feature>
<dbReference type="Pfam" id="PF00069">
    <property type="entry name" value="Pkinase"/>
    <property type="match status" value="1"/>
</dbReference>
<dbReference type="RefSeq" id="WP_151561388.1">
    <property type="nucleotide sequence ID" value="NZ_WBMT01000008.1"/>
</dbReference>
<dbReference type="AlphaFoldDB" id="A0A6H9YNL0"/>
<dbReference type="InterPro" id="IPR001680">
    <property type="entry name" value="WD40_rpt"/>
</dbReference>
<comment type="caution">
    <text evidence="12">The sequence shown here is derived from an EMBL/GenBank/DDBJ whole genome shotgun (WGS) entry which is preliminary data.</text>
</comment>
<proteinExistence type="predicted"/>
<feature type="repeat" description="WD" evidence="9">
    <location>
        <begin position="548"/>
        <end position="582"/>
    </location>
</feature>
<accession>A0A6H9YNL0</accession>
<keyword evidence="3 9" id="KW-0853">WD repeat</keyword>
<dbReference type="PANTHER" id="PTHR19879">
    <property type="entry name" value="TRANSCRIPTION INITIATION FACTOR TFIID"/>
    <property type="match status" value="1"/>
</dbReference>
<dbReference type="GO" id="GO:0004674">
    <property type="term" value="F:protein serine/threonine kinase activity"/>
    <property type="evidence" value="ECO:0007669"/>
    <property type="project" value="UniProtKB-KW"/>
</dbReference>
<gene>
    <name evidence="12" type="ORF">F8566_17840</name>
</gene>
<dbReference type="Pfam" id="PF00400">
    <property type="entry name" value="WD40"/>
    <property type="match status" value="7"/>
</dbReference>
<dbReference type="Proteomes" id="UP000468735">
    <property type="component" value="Unassembled WGS sequence"/>
</dbReference>
<dbReference type="SUPFAM" id="SSF50978">
    <property type="entry name" value="WD40 repeat-like"/>
    <property type="match status" value="1"/>
</dbReference>
<dbReference type="FunFam" id="1.10.510.10:FF:000021">
    <property type="entry name" value="Serine/threonine protein kinase"/>
    <property type="match status" value="1"/>
</dbReference>
<protein>
    <recommendedName>
        <fullName evidence="1">non-specific serine/threonine protein kinase</fullName>
        <ecNumber evidence="1">2.7.11.1</ecNumber>
    </recommendedName>
</protein>
<keyword evidence="6" id="KW-0547">Nucleotide-binding</keyword>
<evidence type="ECO:0000256" key="3">
    <source>
        <dbReference type="ARBA" id="ARBA00022574"/>
    </source>
</evidence>
<feature type="repeat" description="WD" evidence="9">
    <location>
        <begin position="506"/>
        <end position="541"/>
    </location>
</feature>
<keyword evidence="7 12" id="KW-0418">Kinase</keyword>
<dbReference type="InterPro" id="IPR015943">
    <property type="entry name" value="WD40/YVTN_repeat-like_dom_sf"/>
</dbReference>
<dbReference type="SUPFAM" id="SSF56112">
    <property type="entry name" value="Protein kinase-like (PK-like)"/>
    <property type="match status" value="1"/>
</dbReference>
<evidence type="ECO:0000259" key="11">
    <source>
        <dbReference type="PROSITE" id="PS50011"/>
    </source>
</evidence>
<reference evidence="12 13" key="1">
    <citation type="submission" date="2019-09" db="EMBL/GenBank/DDBJ databases">
        <title>Actinomadura physcomitrii sp. nov., a novel actinomycete isolated from moss [Physcomitrium sphaericum (Ludw) Fuernr].</title>
        <authorList>
            <person name="Zhuang X."/>
            <person name="Liu C."/>
        </authorList>
    </citation>
    <scope>NUCLEOTIDE SEQUENCE [LARGE SCALE GENOMIC DNA]</scope>
    <source>
        <strain evidence="12 13">HMC1</strain>
    </source>
</reference>
<feature type="repeat" description="WD" evidence="9">
    <location>
        <begin position="377"/>
        <end position="418"/>
    </location>
</feature>
<name>A0A6H9YNL0_9ACTN</name>
<evidence type="ECO:0000256" key="10">
    <source>
        <dbReference type="SAM" id="MobiDB-lite"/>
    </source>
</evidence>
<dbReference type="OrthoDB" id="4336591at2"/>
<dbReference type="Gene3D" id="3.30.200.20">
    <property type="entry name" value="Phosphorylase Kinase, domain 1"/>
    <property type="match status" value="1"/>
</dbReference>
<evidence type="ECO:0000313" key="13">
    <source>
        <dbReference type="Proteomes" id="UP000468735"/>
    </source>
</evidence>
<dbReference type="PRINTS" id="PR00320">
    <property type="entry name" value="GPROTEINBRPT"/>
</dbReference>
<dbReference type="EMBL" id="WBMT01000008">
    <property type="protein sequence ID" value="KAB2347765.1"/>
    <property type="molecule type" value="Genomic_DNA"/>
</dbReference>
<dbReference type="InterPro" id="IPR008271">
    <property type="entry name" value="Ser/Thr_kinase_AS"/>
</dbReference>
<evidence type="ECO:0000256" key="2">
    <source>
        <dbReference type="ARBA" id="ARBA00022527"/>
    </source>
</evidence>
<evidence type="ECO:0000256" key="8">
    <source>
        <dbReference type="ARBA" id="ARBA00022840"/>
    </source>
</evidence>
<dbReference type="Gene3D" id="1.10.510.10">
    <property type="entry name" value="Transferase(Phosphotransferase) domain 1"/>
    <property type="match status" value="1"/>
</dbReference>
<dbReference type="SMART" id="SM00320">
    <property type="entry name" value="WD40"/>
    <property type="match status" value="7"/>
</dbReference>
<feature type="repeat" description="WD" evidence="9">
    <location>
        <begin position="333"/>
        <end position="376"/>
    </location>
</feature>
<dbReference type="PANTHER" id="PTHR19879:SF9">
    <property type="entry name" value="TRANSCRIPTION INITIATION FACTOR TFIID SUBUNIT 5"/>
    <property type="match status" value="1"/>
</dbReference>